<gene>
    <name evidence="2" type="ORF">PVAP13_1KG246800</name>
</gene>
<organism evidence="2 3">
    <name type="scientific">Panicum virgatum</name>
    <name type="common">Blackwell switchgrass</name>
    <dbReference type="NCBI Taxonomy" id="38727"/>
    <lineage>
        <taxon>Eukaryota</taxon>
        <taxon>Viridiplantae</taxon>
        <taxon>Streptophyta</taxon>
        <taxon>Embryophyta</taxon>
        <taxon>Tracheophyta</taxon>
        <taxon>Spermatophyta</taxon>
        <taxon>Magnoliopsida</taxon>
        <taxon>Liliopsida</taxon>
        <taxon>Poales</taxon>
        <taxon>Poaceae</taxon>
        <taxon>PACMAD clade</taxon>
        <taxon>Panicoideae</taxon>
        <taxon>Panicodae</taxon>
        <taxon>Paniceae</taxon>
        <taxon>Panicinae</taxon>
        <taxon>Panicum</taxon>
        <taxon>Panicum sect. Hiantes</taxon>
    </lineage>
</organism>
<feature type="compositionally biased region" description="Low complexity" evidence="1">
    <location>
        <begin position="41"/>
        <end position="51"/>
    </location>
</feature>
<reference evidence="2" key="1">
    <citation type="submission" date="2020-05" db="EMBL/GenBank/DDBJ databases">
        <title>WGS assembly of Panicum virgatum.</title>
        <authorList>
            <person name="Lovell J.T."/>
            <person name="Jenkins J."/>
            <person name="Shu S."/>
            <person name="Juenger T.E."/>
            <person name="Schmutz J."/>
        </authorList>
    </citation>
    <scope>NUCLEOTIDE SEQUENCE</scope>
    <source>
        <strain evidence="2">AP13</strain>
    </source>
</reference>
<feature type="compositionally biased region" description="Pro residues" evidence="1">
    <location>
        <begin position="84"/>
        <end position="94"/>
    </location>
</feature>
<sequence length="113" mass="11802">MPRSASFPRGNTPHLDRSGSNPPSSPESRALRVAREMRRTAAAAAAANGRPSSPPPSSPPPQLLLPHLHTFAFMAATTSTPSASPSPSPWPPAPHLQTVAQHLSSPPTPSFDC</sequence>
<evidence type="ECO:0000256" key="1">
    <source>
        <dbReference type="SAM" id="MobiDB-lite"/>
    </source>
</evidence>
<evidence type="ECO:0000313" key="3">
    <source>
        <dbReference type="Proteomes" id="UP000823388"/>
    </source>
</evidence>
<dbReference type="EMBL" id="CM029037">
    <property type="protein sequence ID" value="KAG2658327.1"/>
    <property type="molecule type" value="Genomic_DNA"/>
</dbReference>
<evidence type="ECO:0000313" key="2">
    <source>
        <dbReference type="EMBL" id="KAG2658327.1"/>
    </source>
</evidence>
<protein>
    <submittedName>
        <fullName evidence="2">Uncharacterized protein</fullName>
    </submittedName>
</protein>
<name>A0A8T0XGC0_PANVG</name>
<proteinExistence type="predicted"/>
<feature type="region of interest" description="Disordered" evidence="1">
    <location>
        <begin position="1"/>
        <end position="113"/>
    </location>
</feature>
<comment type="caution">
    <text evidence="2">The sequence shown here is derived from an EMBL/GenBank/DDBJ whole genome shotgun (WGS) entry which is preliminary data.</text>
</comment>
<keyword evidence="3" id="KW-1185">Reference proteome</keyword>
<accession>A0A8T0XGC0</accession>
<feature type="compositionally biased region" description="Basic and acidic residues" evidence="1">
    <location>
        <begin position="29"/>
        <end position="39"/>
    </location>
</feature>
<dbReference type="Proteomes" id="UP000823388">
    <property type="component" value="Chromosome 1K"/>
</dbReference>
<dbReference type="AlphaFoldDB" id="A0A8T0XGC0"/>
<feature type="compositionally biased region" description="Pro residues" evidence="1">
    <location>
        <begin position="52"/>
        <end position="63"/>
    </location>
</feature>